<protein>
    <recommendedName>
        <fullName evidence="6 7">D,D-heptose 1,7-bisphosphate phosphatase</fullName>
        <ecNumber evidence="7">3.1.3.-</ecNumber>
    </recommendedName>
</protein>
<comment type="subcellular location">
    <subcellularLocation>
        <location evidence="1 7">Cytoplasm</location>
    </subcellularLocation>
</comment>
<evidence type="ECO:0000256" key="6">
    <source>
        <dbReference type="ARBA" id="ARBA00031828"/>
    </source>
</evidence>
<evidence type="ECO:0000256" key="4">
    <source>
        <dbReference type="ARBA" id="ARBA00022801"/>
    </source>
</evidence>
<dbReference type="InterPro" id="IPR006549">
    <property type="entry name" value="HAD-SF_hydro_IIIA"/>
</dbReference>
<sequence>MTGRKPAIFVDKDGTLVENVPYNVNPELLEFRPGALQAMADLAQQGYELVVVTNQSGVARGYFSEAELLVLRDALARRLREEAGVQLRGFQFCPHQASPDGAPVCVCRKPLPGMIEEAGDLYDIDLARSWMIGDTLDDVEAGSGAGCRTILYDSGGETVWKPGPGRAPSARCTAWEEVVRIILEPA</sequence>
<dbReference type="EMBL" id="JBGBDC010000004">
    <property type="protein sequence ID" value="MEY2251677.1"/>
    <property type="molecule type" value="Genomic_DNA"/>
</dbReference>
<keyword evidence="5 7" id="KW-0119">Carbohydrate metabolism</keyword>
<keyword evidence="4 7" id="KW-0378">Hydrolase</keyword>
<dbReference type="EC" id="3.1.3.-" evidence="7"/>
<dbReference type="NCBIfam" id="TIGR01662">
    <property type="entry name" value="HAD-SF-IIIA"/>
    <property type="match status" value="1"/>
</dbReference>
<dbReference type="Proteomes" id="UP001562178">
    <property type="component" value="Unassembled WGS sequence"/>
</dbReference>
<dbReference type="NCBIfam" id="TIGR01656">
    <property type="entry name" value="Histidinol-ppas"/>
    <property type="match status" value="1"/>
</dbReference>
<dbReference type="PIRSF" id="PIRSF004682">
    <property type="entry name" value="GmhB"/>
    <property type="match status" value="1"/>
</dbReference>
<comment type="caution">
    <text evidence="8">The sequence shown here is derived from an EMBL/GenBank/DDBJ whole genome shotgun (WGS) entry which is preliminary data.</text>
</comment>
<keyword evidence="2 7" id="KW-0963">Cytoplasm</keyword>
<gene>
    <name evidence="8" type="ORF">AB7A72_11745</name>
</gene>
<keyword evidence="3" id="KW-0479">Metal-binding</keyword>
<evidence type="ECO:0000256" key="2">
    <source>
        <dbReference type="ARBA" id="ARBA00022490"/>
    </source>
</evidence>
<reference evidence="8 9" key="1">
    <citation type="journal article" date="2016" name="Int. J. Syst. Evol. Microbiol.">
        <title>Description of Comamonas sediminis sp. nov., isolated from lagoon sediments.</title>
        <authorList>
            <person name="Subhash Y."/>
            <person name="Bang J.J."/>
            <person name="You T.H."/>
            <person name="Lee S.S."/>
        </authorList>
    </citation>
    <scope>NUCLEOTIDE SEQUENCE [LARGE SCALE GENOMIC DNA]</scope>
    <source>
        <strain evidence="8 9">JCM 31169</strain>
    </source>
</reference>
<name>A0ABV4B2R7_9BURK</name>
<evidence type="ECO:0000256" key="5">
    <source>
        <dbReference type="ARBA" id="ARBA00023277"/>
    </source>
</evidence>
<comment type="similarity">
    <text evidence="7">Belongs to the gmhB family.</text>
</comment>
<keyword evidence="9" id="KW-1185">Reference proteome</keyword>
<dbReference type="InterPro" id="IPR006543">
    <property type="entry name" value="Histidinol-phos"/>
</dbReference>
<evidence type="ECO:0000256" key="7">
    <source>
        <dbReference type="PIRNR" id="PIRNR004682"/>
    </source>
</evidence>
<evidence type="ECO:0000256" key="3">
    <source>
        <dbReference type="ARBA" id="ARBA00022723"/>
    </source>
</evidence>
<dbReference type="CDD" id="cd07503">
    <property type="entry name" value="HAD_HisB-N"/>
    <property type="match status" value="1"/>
</dbReference>
<dbReference type="Gene3D" id="3.40.50.1000">
    <property type="entry name" value="HAD superfamily/HAD-like"/>
    <property type="match status" value="1"/>
</dbReference>
<dbReference type="InterPro" id="IPR004446">
    <property type="entry name" value="Heptose_bisP_phosphatase"/>
</dbReference>
<evidence type="ECO:0000313" key="8">
    <source>
        <dbReference type="EMBL" id="MEY2251677.1"/>
    </source>
</evidence>
<dbReference type="Pfam" id="PF13242">
    <property type="entry name" value="Hydrolase_like"/>
    <property type="match status" value="1"/>
</dbReference>
<dbReference type="PANTHER" id="PTHR42891:SF1">
    <property type="entry name" value="D-GLYCERO-BETA-D-MANNO-HEPTOSE-1,7-BISPHOSPHATE 7-PHOSPHATASE"/>
    <property type="match status" value="1"/>
</dbReference>
<dbReference type="SUPFAM" id="SSF56784">
    <property type="entry name" value="HAD-like"/>
    <property type="match status" value="1"/>
</dbReference>
<evidence type="ECO:0000256" key="1">
    <source>
        <dbReference type="ARBA" id="ARBA00004496"/>
    </source>
</evidence>
<accession>A0ABV4B2R7</accession>
<evidence type="ECO:0000313" key="9">
    <source>
        <dbReference type="Proteomes" id="UP001562178"/>
    </source>
</evidence>
<dbReference type="InterPro" id="IPR036412">
    <property type="entry name" value="HAD-like_sf"/>
</dbReference>
<dbReference type="PANTHER" id="PTHR42891">
    <property type="entry name" value="D-GLYCERO-BETA-D-MANNO-HEPTOSE-1,7-BISPHOSPHATE 7-PHOSPHATASE"/>
    <property type="match status" value="1"/>
</dbReference>
<organism evidence="8 9">
    <name type="scientific">Comamonas sediminis</name>
    <dbReference type="NCBI Taxonomy" id="1783360"/>
    <lineage>
        <taxon>Bacteria</taxon>
        <taxon>Pseudomonadati</taxon>
        <taxon>Pseudomonadota</taxon>
        <taxon>Betaproteobacteria</taxon>
        <taxon>Burkholderiales</taxon>
        <taxon>Comamonadaceae</taxon>
        <taxon>Comamonas</taxon>
    </lineage>
</organism>
<proteinExistence type="inferred from homology"/>
<dbReference type="RefSeq" id="WP_239812478.1">
    <property type="nucleotide sequence ID" value="NZ_JBGBDC010000004.1"/>
</dbReference>
<dbReference type="InterPro" id="IPR023214">
    <property type="entry name" value="HAD_sf"/>
</dbReference>